<dbReference type="PANTHER" id="PTHR33112:SF10">
    <property type="entry name" value="TOL"/>
    <property type="match status" value="1"/>
</dbReference>
<organism evidence="2 3">
    <name type="scientific">Podospora aff. communis PSN243</name>
    <dbReference type="NCBI Taxonomy" id="3040156"/>
    <lineage>
        <taxon>Eukaryota</taxon>
        <taxon>Fungi</taxon>
        <taxon>Dikarya</taxon>
        <taxon>Ascomycota</taxon>
        <taxon>Pezizomycotina</taxon>
        <taxon>Sordariomycetes</taxon>
        <taxon>Sordariomycetidae</taxon>
        <taxon>Sordariales</taxon>
        <taxon>Podosporaceae</taxon>
        <taxon>Podospora</taxon>
    </lineage>
</organism>
<evidence type="ECO:0000313" key="2">
    <source>
        <dbReference type="EMBL" id="KAK4452261.1"/>
    </source>
</evidence>
<dbReference type="Pfam" id="PF06985">
    <property type="entry name" value="HET"/>
    <property type="match status" value="1"/>
</dbReference>
<dbReference type="AlphaFoldDB" id="A0AAV9GV88"/>
<protein>
    <submittedName>
        <fullName evidence="2">Heterokaryon incompatibility protein-domain-containing protein</fullName>
    </submittedName>
</protein>
<name>A0AAV9GV88_9PEZI</name>
<evidence type="ECO:0000259" key="1">
    <source>
        <dbReference type="Pfam" id="PF06985"/>
    </source>
</evidence>
<sequence length="702" mass="77818">MAFCTRCQKLSIEQLANTQILFQPDLATLKRNAEKGCGFCTLCWTVLRQSNPDDRISRLLQGKSAWDAGQKWTPTIWLIGLSLMDRSGNGQASIEVSVGKHMLSVMIEGEEREPDQNPQPGINGTLALYETPGQLSRYKLFGRRSTVDHNPDLYLALIQHWLNECLTKHATCKSSGKPSVMPTRVIDVGDLAAAKPPSHARLISTKGLHERYIALSYCWGADTSGIFTLNAGTLKAMTSPQGVEVAKLARTHKEIIALARALKIRYVWVDALCIIQGDAADWEKESKLMAHVYGDSTLTVVAGRSPSSKNGFVTNDINIKGKRPPPCQLPVSRETPTSTDTVTVDLRRSREVGPLLERGWCFQERLSAPRAVLFAEEQTAWLCNREQYWEDGWVSRNPWRPKFVQQQPQWIKDPKLPMTPAEETLKDWYWMLFHYSQCLLSNPHDIFAAICAVAQQAARTLVGSRYLAGLWEADMVRGLLWRPCYHFQGGPGARTLTTRPKPTRLTKGSGPVIRAPSWSWASVEGPIAYPPFNASQVAKFRNPKYSMVRPGIAVGKWSLNTTFSVDTLHMPACELRLFGRLGYALIPRESVKDYQKIGSKRAGGKVISARAASHGVLLLAETPAAGGKAPPAPWQDSVVALGFFDDESEKAGVKGVWCLPVVQDLGLILKKNANGSFSRLGWYSAEKESWFVGKAEASIVLC</sequence>
<proteinExistence type="predicted"/>
<reference evidence="2" key="1">
    <citation type="journal article" date="2023" name="Mol. Phylogenet. Evol.">
        <title>Genome-scale phylogeny and comparative genomics of the fungal order Sordariales.</title>
        <authorList>
            <person name="Hensen N."/>
            <person name="Bonometti L."/>
            <person name="Westerberg I."/>
            <person name="Brannstrom I.O."/>
            <person name="Guillou S."/>
            <person name="Cros-Aarteil S."/>
            <person name="Calhoun S."/>
            <person name="Haridas S."/>
            <person name="Kuo A."/>
            <person name="Mondo S."/>
            <person name="Pangilinan J."/>
            <person name="Riley R."/>
            <person name="LaButti K."/>
            <person name="Andreopoulos B."/>
            <person name="Lipzen A."/>
            <person name="Chen C."/>
            <person name="Yan M."/>
            <person name="Daum C."/>
            <person name="Ng V."/>
            <person name="Clum A."/>
            <person name="Steindorff A."/>
            <person name="Ohm R.A."/>
            <person name="Martin F."/>
            <person name="Silar P."/>
            <person name="Natvig D.O."/>
            <person name="Lalanne C."/>
            <person name="Gautier V."/>
            <person name="Ament-Velasquez S.L."/>
            <person name="Kruys A."/>
            <person name="Hutchinson M.I."/>
            <person name="Powell A.J."/>
            <person name="Barry K."/>
            <person name="Miller A.N."/>
            <person name="Grigoriev I.V."/>
            <person name="Debuchy R."/>
            <person name="Gladieux P."/>
            <person name="Hiltunen Thoren M."/>
            <person name="Johannesson H."/>
        </authorList>
    </citation>
    <scope>NUCLEOTIDE SEQUENCE</scope>
    <source>
        <strain evidence="2">PSN243</strain>
    </source>
</reference>
<dbReference type="InterPro" id="IPR010730">
    <property type="entry name" value="HET"/>
</dbReference>
<dbReference type="EMBL" id="MU865924">
    <property type="protein sequence ID" value="KAK4452261.1"/>
    <property type="molecule type" value="Genomic_DNA"/>
</dbReference>
<gene>
    <name evidence="2" type="ORF">QBC34DRAFT_456253</name>
</gene>
<accession>A0AAV9GV88</accession>
<comment type="caution">
    <text evidence="2">The sequence shown here is derived from an EMBL/GenBank/DDBJ whole genome shotgun (WGS) entry which is preliminary data.</text>
</comment>
<evidence type="ECO:0000313" key="3">
    <source>
        <dbReference type="Proteomes" id="UP001321760"/>
    </source>
</evidence>
<dbReference type="PANTHER" id="PTHR33112">
    <property type="entry name" value="DOMAIN PROTEIN, PUTATIVE-RELATED"/>
    <property type="match status" value="1"/>
</dbReference>
<reference evidence="2" key="2">
    <citation type="submission" date="2023-05" db="EMBL/GenBank/DDBJ databases">
        <authorList>
            <consortium name="Lawrence Berkeley National Laboratory"/>
            <person name="Steindorff A."/>
            <person name="Hensen N."/>
            <person name="Bonometti L."/>
            <person name="Westerberg I."/>
            <person name="Brannstrom I.O."/>
            <person name="Guillou S."/>
            <person name="Cros-Aarteil S."/>
            <person name="Calhoun S."/>
            <person name="Haridas S."/>
            <person name="Kuo A."/>
            <person name="Mondo S."/>
            <person name="Pangilinan J."/>
            <person name="Riley R."/>
            <person name="Labutti K."/>
            <person name="Andreopoulos B."/>
            <person name="Lipzen A."/>
            <person name="Chen C."/>
            <person name="Yanf M."/>
            <person name="Daum C."/>
            <person name="Ng V."/>
            <person name="Clum A."/>
            <person name="Ohm R."/>
            <person name="Martin F."/>
            <person name="Silar P."/>
            <person name="Natvig D."/>
            <person name="Lalanne C."/>
            <person name="Gautier V."/>
            <person name="Ament-Velasquez S.L."/>
            <person name="Kruys A."/>
            <person name="Hutchinson M.I."/>
            <person name="Powell A.J."/>
            <person name="Barry K."/>
            <person name="Miller A.N."/>
            <person name="Grigoriev I.V."/>
            <person name="Debuchy R."/>
            <person name="Gladieux P."/>
            <person name="Thoren M.H."/>
            <person name="Johannesson H."/>
        </authorList>
    </citation>
    <scope>NUCLEOTIDE SEQUENCE</scope>
    <source>
        <strain evidence="2">PSN243</strain>
    </source>
</reference>
<keyword evidence="3" id="KW-1185">Reference proteome</keyword>
<feature type="domain" description="Heterokaryon incompatibility" evidence="1">
    <location>
        <begin position="212"/>
        <end position="364"/>
    </location>
</feature>
<dbReference type="Proteomes" id="UP001321760">
    <property type="component" value="Unassembled WGS sequence"/>
</dbReference>